<dbReference type="Proteomes" id="UP001488838">
    <property type="component" value="Unassembled WGS sequence"/>
</dbReference>
<feature type="region of interest" description="Disordered" evidence="1">
    <location>
        <begin position="1"/>
        <end position="100"/>
    </location>
</feature>
<evidence type="ECO:0000256" key="1">
    <source>
        <dbReference type="SAM" id="MobiDB-lite"/>
    </source>
</evidence>
<accession>A0AAW0IGR8</accession>
<keyword evidence="3" id="KW-1185">Reference proteome</keyword>
<dbReference type="EMBL" id="JBBHLL010000133">
    <property type="protein sequence ID" value="KAK7813601.1"/>
    <property type="molecule type" value="Genomic_DNA"/>
</dbReference>
<sequence length="100" mass="10439">MNVVTPWQPRARQAVTSLPGRRRASGAVRDKQKEGAGGARRPAAGLCGGGPGLPAGRVRAASSGQQQRPWSKRNARTLCIQTGTSLSTSSQRKDSRATSG</sequence>
<evidence type="ECO:0000313" key="2">
    <source>
        <dbReference type="EMBL" id="KAK7813601.1"/>
    </source>
</evidence>
<protein>
    <submittedName>
        <fullName evidence="2">Uncharacterized protein</fullName>
    </submittedName>
</protein>
<name>A0AAW0IGR8_MYOGA</name>
<comment type="caution">
    <text evidence="2">The sequence shown here is derived from an EMBL/GenBank/DDBJ whole genome shotgun (WGS) entry which is preliminary data.</text>
</comment>
<evidence type="ECO:0000313" key="3">
    <source>
        <dbReference type="Proteomes" id="UP001488838"/>
    </source>
</evidence>
<reference evidence="2 3" key="1">
    <citation type="journal article" date="2023" name="bioRxiv">
        <title>Conserved and derived expression patterns and positive selection on dental genes reveal complex evolutionary context of ever-growing rodent molars.</title>
        <authorList>
            <person name="Calamari Z.T."/>
            <person name="Song A."/>
            <person name="Cohen E."/>
            <person name="Akter M."/>
            <person name="Roy R.D."/>
            <person name="Hallikas O."/>
            <person name="Christensen M.M."/>
            <person name="Li P."/>
            <person name="Marangoni P."/>
            <person name="Jernvall J."/>
            <person name="Klein O.D."/>
        </authorList>
    </citation>
    <scope>NUCLEOTIDE SEQUENCE [LARGE SCALE GENOMIC DNA]</scope>
    <source>
        <strain evidence="2">V071</strain>
    </source>
</reference>
<feature type="compositionally biased region" description="Polar residues" evidence="1">
    <location>
        <begin position="79"/>
        <end position="90"/>
    </location>
</feature>
<gene>
    <name evidence="2" type="ORF">U0070_000651</name>
</gene>
<dbReference type="AlphaFoldDB" id="A0AAW0IGR8"/>
<proteinExistence type="predicted"/>
<feature type="compositionally biased region" description="Basic and acidic residues" evidence="1">
    <location>
        <begin position="91"/>
        <end position="100"/>
    </location>
</feature>
<organism evidence="2 3">
    <name type="scientific">Myodes glareolus</name>
    <name type="common">Bank vole</name>
    <name type="synonym">Clethrionomys glareolus</name>
    <dbReference type="NCBI Taxonomy" id="447135"/>
    <lineage>
        <taxon>Eukaryota</taxon>
        <taxon>Metazoa</taxon>
        <taxon>Chordata</taxon>
        <taxon>Craniata</taxon>
        <taxon>Vertebrata</taxon>
        <taxon>Euteleostomi</taxon>
        <taxon>Mammalia</taxon>
        <taxon>Eutheria</taxon>
        <taxon>Euarchontoglires</taxon>
        <taxon>Glires</taxon>
        <taxon>Rodentia</taxon>
        <taxon>Myomorpha</taxon>
        <taxon>Muroidea</taxon>
        <taxon>Cricetidae</taxon>
        <taxon>Arvicolinae</taxon>
        <taxon>Myodes</taxon>
    </lineage>
</organism>